<dbReference type="EMBL" id="GHBR01000802">
    <property type="protein sequence ID" value="NDJ96274.1"/>
    <property type="molecule type" value="Transcribed_RNA"/>
</dbReference>
<organism evidence="3">
    <name type="scientific">Myxobolus squamalis</name>
    <name type="common">Myxosporean</name>
    <dbReference type="NCBI Taxonomy" id="59785"/>
    <lineage>
        <taxon>Eukaryota</taxon>
        <taxon>Metazoa</taxon>
        <taxon>Cnidaria</taxon>
        <taxon>Myxozoa</taxon>
        <taxon>Myxosporea</taxon>
        <taxon>Bivalvulida</taxon>
        <taxon>Platysporina</taxon>
        <taxon>Myxobolidae</taxon>
        <taxon>Myxobolus</taxon>
    </lineage>
</organism>
<dbReference type="AlphaFoldDB" id="A0A6B2FX83"/>
<dbReference type="PROSITE" id="PS00108">
    <property type="entry name" value="PROTEIN_KINASE_ST"/>
    <property type="match status" value="1"/>
</dbReference>
<dbReference type="PROSITE" id="PS50011">
    <property type="entry name" value="PROTEIN_KINASE_DOM"/>
    <property type="match status" value="1"/>
</dbReference>
<dbReference type="InterPro" id="IPR045162">
    <property type="entry name" value="Vps15-like"/>
</dbReference>
<dbReference type="GO" id="GO:0034271">
    <property type="term" value="C:phosphatidylinositol 3-kinase complex, class III, type I"/>
    <property type="evidence" value="ECO:0007669"/>
    <property type="project" value="TreeGrafter"/>
</dbReference>
<dbReference type="GO" id="GO:0006623">
    <property type="term" value="P:protein targeting to vacuole"/>
    <property type="evidence" value="ECO:0007669"/>
    <property type="project" value="TreeGrafter"/>
</dbReference>
<sequence length="261" mass="30945">MGNTLSNQSTQTINVETYIKDFKMFEFIENIKTNRFLKTFLVKYSKNCSGTPQKVLVKLYGSSNSDNNKIKSSVHDIRQLKKLFDEIPSIITYKDIIVTERSCMAYRPWIHYNLYDRLSTRPFLAEDEKIWIVYQILRSLNHIHEYLAHGDLKLENILLTSWGFVIISDLSFQIKPTYLSDETVTNEFNYFFDTSGRQSCYIAPERLKRVTSSSIFYTNHHEDEPEQFKLYGTEYTFLANFDLVPSMDIFFTWMYDFSNFH</sequence>
<dbReference type="Gene3D" id="1.10.510.10">
    <property type="entry name" value="Transferase(Phosphotransferase) domain 1"/>
    <property type="match status" value="1"/>
</dbReference>
<dbReference type="InterPro" id="IPR008271">
    <property type="entry name" value="Ser/Thr_kinase_AS"/>
</dbReference>
<reference evidence="3" key="1">
    <citation type="submission" date="2018-11" db="EMBL/GenBank/DDBJ databases">
        <title>Myxobolus squamalis genome and transcriptome.</title>
        <authorList>
            <person name="Yahalomi D."/>
            <person name="Atkinson S.D."/>
            <person name="Neuhof M."/>
            <person name="Chang E.S."/>
            <person name="Philippe H."/>
            <person name="Cartwright P."/>
            <person name="Bartholomew J.L."/>
            <person name="Huchon D."/>
        </authorList>
    </citation>
    <scope>NUCLEOTIDE SEQUENCE</scope>
    <source>
        <strain evidence="3">71B08</strain>
        <tissue evidence="3">Whole</tissue>
    </source>
</reference>
<evidence type="ECO:0000259" key="2">
    <source>
        <dbReference type="PROSITE" id="PS50011"/>
    </source>
</evidence>
<keyword evidence="1" id="KW-0853">WD repeat</keyword>
<dbReference type="GO" id="GO:0071561">
    <property type="term" value="C:nucleus-vacuole junction"/>
    <property type="evidence" value="ECO:0007669"/>
    <property type="project" value="TreeGrafter"/>
</dbReference>
<protein>
    <submittedName>
        <fullName evidence="3">Phosphoinositide 3-kinase regulatory subunit 4 (Trinotate prediction)</fullName>
    </submittedName>
</protein>
<name>A0A6B2FX83_MYXSQ</name>
<dbReference type="PANTHER" id="PTHR17583:SF0">
    <property type="entry name" value="PHOSPHOINOSITIDE 3-KINASE REGULATORY SUBUNIT 4"/>
    <property type="match status" value="1"/>
</dbReference>
<proteinExistence type="predicted"/>
<dbReference type="GO" id="GO:0004674">
    <property type="term" value="F:protein serine/threonine kinase activity"/>
    <property type="evidence" value="ECO:0007669"/>
    <property type="project" value="InterPro"/>
</dbReference>
<dbReference type="GO" id="GO:0034272">
    <property type="term" value="C:phosphatidylinositol 3-kinase complex, class III, type II"/>
    <property type="evidence" value="ECO:0007669"/>
    <property type="project" value="TreeGrafter"/>
</dbReference>
<evidence type="ECO:0000313" key="3">
    <source>
        <dbReference type="EMBL" id="NDJ96274.1"/>
    </source>
</evidence>
<dbReference type="Pfam" id="PF00069">
    <property type="entry name" value="Pkinase"/>
    <property type="match status" value="1"/>
</dbReference>
<feature type="domain" description="Protein kinase" evidence="2">
    <location>
        <begin position="25"/>
        <end position="261"/>
    </location>
</feature>
<dbReference type="GO" id="GO:0005524">
    <property type="term" value="F:ATP binding"/>
    <property type="evidence" value="ECO:0007669"/>
    <property type="project" value="InterPro"/>
</dbReference>
<dbReference type="SUPFAM" id="SSF56112">
    <property type="entry name" value="Protein kinase-like (PK-like)"/>
    <property type="match status" value="1"/>
</dbReference>
<dbReference type="SMART" id="SM00220">
    <property type="entry name" value="S_TKc"/>
    <property type="match status" value="1"/>
</dbReference>
<dbReference type="PANTHER" id="PTHR17583">
    <property type="entry name" value="PHOSPHOINOSITIDE 3-KINASE REGULATORY SUBUNIT 4"/>
    <property type="match status" value="1"/>
</dbReference>
<dbReference type="GO" id="GO:0016236">
    <property type="term" value="P:macroautophagy"/>
    <property type="evidence" value="ECO:0007669"/>
    <property type="project" value="InterPro"/>
</dbReference>
<dbReference type="GO" id="GO:0005770">
    <property type="term" value="C:late endosome"/>
    <property type="evidence" value="ECO:0007669"/>
    <property type="project" value="TreeGrafter"/>
</dbReference>
<evidence type="ECO:0000256" key="1">
    <source>
        <dbReference type="ARBA" id="ARBA00022574"/>
    </source>
</evidence>
<accession>A0A6B2FX83</accession>
<dbReference type="InterPro" id="IPR000719">
    <property type="entry name" value="Prot_kinase_dom"/>
</dbReference>
<dbReference type="InterPro" id="IPR011009">
    <property type="entry name" value="Kinase-like_dom_sf"/>
</dbReference>
<dbReference type="GO" id="GO:0045324">
    <property type="term" value="P:late endosome to vacuole transport"/>
    <property type="evidence" value="ECO:0007669"/>
    <property type="project" value="InterPro"/>
</dbReference>